<keyword evidence="5" id="KW-0479">Metal-binding</keyword>
<dbReference type="EMBL" id="JBFOLK010000006">
    <property type="protein sequence ID" value="KAL2504219.1"/>
    <property type="molecule type" value="Genomic_DNA"/>
</dbReference>
<dbReference type="Proteomes" id="UP001604336">
    <property type="component" value="Unassembled WGS sequence"/>
</dbReference>
<feature type="region of interest" description="Disordered" evidence="12">
    <location>
        <begin position="410"/>
        <end position="432"/>
    </location>
</feature>
<comment type="catalytic activity">
    <reaction evidence="10">
        <text>O-phospho-L-seryl-[protein] + H2O = L-seryl-[protein] + phosphate</text>
        <dbReference type="Rhea" id="RHEA:20629"/>
        <dbReference type="Rhea" id="RHEA-COMP:9863"/>
        <dbReference type="Rhea" id="RHEA-COMP:11604"/>
        <dbReference type="ChEBI" id="CHEBI:15377"/>
        <dbReference type="ChEBI" id="CHEBI:29999"/>
        <dbReference type="ChEBI" id="CHEBI:43474"/>
        <dbReference type="ChEBI" id="CHEBI:83421"/>
        <dbReference type="EC" id="3.1.3.16"/>
    </reaction>
</comment>
<dbReference type="Gene3D" id="3.60.40.10">
    <property type="entry name" value="PPM-type phosphatase domain"/>
    <property type="match status" value="1"/>
</dbReference>
<proteinExistence type="inferred from homology"/>
<dbReference type="FunFam" id="3.60.40.10:FF:000022">
    <property type="entry name" value="probable protein phosphatase 2C 12"/>
    <property type="match status" value="1"/>
</dbReference>
<dbReference type="AlphaFoldDB" id="A0ABD1SVH6"/>
<evidence type="ECO:0000256" key="12">
    <source>
        <dbReference type="SAM" id="MobiDB-lite"/>
    </source>
</evidence>
<keyword evidence="7" id="KW-0460">Magnesium</keyword>
<dbReference type="SMART" id="SM00331">
    <property type="entry name" value="PP2C_SIG"/>
    <property type="match status" value="1"/>
</dbReference>
<keyword evidence="9" id="KW-0464">Manganese</keyword>
<evidence type="ECO:0000256" key="10">
    <source>
        <dbReference type="ARBA" id="ARBA00047761"/>
    </source>
</evidence>
<dbReference type="SMART" id="SM00332">
    <property type="entry name" value="PP2Cc"/>
    <property type="match status" value="1"/>
</dbReference>
<evidence type="ECO:0000256" key="9">
    <source>
        <dbReference type="ARBA" id="ARBA00023211"/>
    </source>
</evidence>
<dbReference type="EC" id="3.1.3.16" evidence="4"/>
<dbReference type="InterPro" id="IPR001932">
    <property type="entry name" value="PPM-type_phosphatase-like_dom"/>
</dbReference>
<dbReference type="SUPFAM" id="SSF81606">
    <property type="entry name" value="PP2C-like"/>
    <property type="match status" value="1"/>
</dbReference>
<sequence>MLSKSGDHHTVPLSVLLKRELANEKLENPEILHGQASQSKKGEDFTFLKTECQRVLGDGVTTYSVFGLFDGHNGSAAAIYSKENLLNNVLSAIPPDLNRDEWVAALPRALVAGFVKTDKDFQERAQTSGTTVTFVIIDGWVVTVASVGDSRCILESAEGGIYYLSADHRLECNEEERERITSSGGEVGRLNTGGGTEIGPLRCWPGGLCLSRSIGDMDVGEFIVPVPYVKQVKLSSAGGRLIISSDGVWDALSAETAFECCRGMPVDAAASQIVKEALSVKGLRDDTTCIVIDIQLPEKPNPPQPPPKKQGKGVFKAMFRRKSSEASSQIDKEEYCEPDVVEELFEEGSAALSERLDSKYPICNIFKLFMCAVCQVEIKPGEGVSVHAGSSDSRKVRPWDGPFLCSSCQEKKEAMEGKRPSGDGSRYSSGSE</sequence>
<evidence type="ECO:0000256" key="7">
    <source>
        <dbReference type="ARBA" id="ARBA00022842"/>
    </source>
</evidence>
<accession>A0ABD1SVH6</accession>
<evidence type="ECO:0000256" key="11">
    <source>
        <dbReference type="ARBA" id="ARBA00048336"/>
    </source>
</evidence>
<dbReference type="CDD" id="cd00143">
    <property type="entry name" value="PP2Cc"/>
    <property type="match status" value="1"/>
</dbReference>
<dbReference type="PANTHER" id="PTHR47992">
    <property type="entry name" value="PROTEIN PHOSPHATASE"/>
    <property type="match status" value="1"/>
</dbReference>
<dbReference type="InterPro" id="IPR015655">
    <property type="entry name" value="PP2C"/>
</dbReference>
<comment type="cofactor">
    <cofactor evidence="2">
        <name>Mg(2+)</name>
        <dbReference type="ChEBI" id="CHEBI:18420"/>
    </cofactor>
</comment>
<keyword evidence="6" id="KW-0378">Hydrolase</keyword>
<dbReference type="InterPro" id="IPR036457">
    <property type="entry name" value="PPM-type-like_dom_sf"/>
</dbReference>
<evidence type="ECO:0000256" key="2">
    <source>
        <dbReference type="ARBA" id="ARBA00001946"/>
    </source>
</evidence>
<evidence type="ECO:0000256" key="6">
    <source>
        <dbReference type="ARBA" id="ARBA00022801"/>
    </source>
</evidence>
<keyword evidence="8" id="KW-0904">Protein phosphatase</keyword>
<comment type="catalytic activity">
    <reaction evidence="11">
        <text>O-phospho-L-threonyl-[protein] + H2O = L-threonyl-[protein] + phosphate</text>
        <dbReference type="Rhea" id="RHEA:47004"/>
        <dbReference type="Rhea" id="RHEA-COMP:11060"/>
        <dbReference type="Rhea" id="RHEA-COMP:11605"/>
        <dbReference type="ChEBI" id="CHEBI:15377"/>
        <dbReference type="ChEBI" id="CHEBI:30013"/>
        <dbReference type="ChEBI" id="CHEBI:43474"/>
        <dbReference type="ChEBI" id="CHEBI:61977"/>
        <dbReference type="EC" id="3.1.3.16"/>
    </reaction>
</comment>
<protein>
    <recommendedName>
        <fullName evidence="4">protein-serine/threonine phosphatase</fullName>
        <ecNumber evidence="4">3.1.3.16</ecNumber>
    </recommendedName>
</protein>
<gene>
    <name evidence="14" type="ORF">Adt_19840</name>
</gene>
<comment type="caution">
    <text evidence="14">The sequence shown here is derived from an EMBL/GenBank/DDBJ whole genome shotgun (WGS) entry which is preliminary data.</text>
</comment>
<name>A0ABD1SVH6_9LAMI</name>
<dbReference type="Pfam" id="PF00481">
    <property type="entry name" value="PP2C"/>
    <property type="match status" value="1"/>
</dbReference>
<evidence type="ECO:0000256" key="8">
    <source>
        <dbReference type="ARBA" id="ARBA00022912"/>
    </source>
</evidence>
<feature type="compositionally biased region" description="Basic and acidic residues" evidence="12">
    <location>
        <begin position="410"/>
        <end position="421"/>
    </location>
</feature>
<evidence type="ECO:0000256" key="4">
    <source>
        <dbReference type="ARBA" id="ARBA00013081"/>
    </source>
</evidence>
<evidence type="ECO:0000313" key="14">
    <source>
        <dbReference type="EMBL" id="KAL2504219.1"/>
    </source>
</evidence>
<evidence type="ECO:0000256" key="5">
    <source>
        <dbReference type="ARBA" id="ARBA00022723"/>
    </source>
</evidence>
<evidence type="ECO:0000256" key="1">
    <source>
        <dbReference type="ARBA" id="ARBA00001936"/>
    </source>
</evidence>
<evidence type="ECO:0000256" key="3">
    <source>
        <dbReference type="ARBA" id="ARBA00006702"/>
    </source>
</evidence>
<feature type="domain" description="PPM-type phosphatase" evidence="13">
    <location>
        <begin position="32"/>
        <end position="294"/>
    </location>
</feature>
<dbReference type="PROSITE" id="PS51746">
    <property type="entry name" value="PPM_2"/>
    <property type="match status" value="1"/>
</dbReference>
<dbReference type="GO" id="GO:0046872">
    <property type="term" value="F:metal ion binding"/>
    <property type="evidence" value="ECO:0007669"/>
    <property type="project" value="UniProtKB-KW"/>
</dbReference>
<comment type="similarity">
    <text evidence="3">Belongs to the PP2C family.</text>
</comment>
<dbReference type="GO" id="GO:0004722">
    <property type="term" value="F:protein serine/threonine phosphatase activity"/>
    <property type="evidence" value="ECO:0007669"/>
    <property type="project" value="UniProtKB-EC"/>
</dbReference>
<evidence type="ECO:0000313" key="15">
    <source>
        <dbReference type="Proteomes" id="UP001604336"/>
    </source>
</evidence>
<keyword evidence="15" id="KW-1185">Reference proteome</keyword>
<reference evidence="15" key="1">
    <citation type="submission" date="2024-07" db="EMBL/GenBank/DDBJ databases">
        <title>Two chromosome-level genome assemblies of Korean endemic species Abeliophyllum distichum and Forsythia ovata (Oleaceae).</title>
        <authorList>
            <person name="Jang H."/>
        </authorList>
    </citation>
    <scope>NUCLEOTIDE SEQUENCE [LARGE SCALE GENOMIC DNA]</scope>
</reference>
<comment type="cofactor">
    <cofactor evidence="1">
        <name>Mn(2+)</name>
        <dbReference type="ChEBI" id="CHEBI:29035"/>
    </cofactor>
</comment>
<evidence type="ECO:0000259" key="13">
    <source>
        <dbReference type="PROSITE" id="PS51746"/>
    </source>
</evidence>
<organism evidence="14 15">
    <name type="scientific">Abeliophyllum distichum</name>
    <dbReference type="NCBI Taxonomy" id="126358"/>
    <lineage>
        <taxon>Eukaryota</taxon>
        <taxon>Viridiplantae</taxon>
        <taxon>Streptophyta</taxon>
        <taxon>Embryophyta</taxon>
        <taxon>Tracheophyta</taxon>
        <taxon>Spermatophyta</taxon>
        <taxon>Magnoliopsida</taxon>
        <taxon>eudicotyledons</taxon>
        <taxon>Gunneridae</taxon>
        <taxon>Pentapetalae</taxon>
        <taxon>asterids</taxon>
        <taxon>lamiids</taxon>
        <taxon>Lamiales</taxon>
        <taxon>Oleaceae</taxon>
        <taxon>Forsythieae</taxon>
        <taxon>Abeliophyllum</taxon>
    </lineage>
</organism>